<feature type="compositionally biased region" description="Basic and acidic residues" evidence="1">
    <location>
        <begin position="1"/>
        <end position="12"/>
    </location>
</feature>
<dbReference type="InterPro" id="IPR009030">
    <property type="entry name" value="Growth_fac_rcpt_cys_sf"/>
</dbReference>
<reference evidence="3 4" key="1">
    <citation type="journal article" date="2016" name="Nat. Commun.">
        <title>Thousands of microbial genomes shed light on interconnected biogeochemical processes in an aquifer system.</title>
        <authorList>
            <person name="Anantharaman K."/>
            <person name="Brown C.T."/>
            <person name="Hug L.A."/>
            <person name="Sharon I."/>
            <person name="Castelle C.J."/>
            <person name="Probst A.J."/>
            <person name="Thomas B.C."/>
            <person name="Singh A."/>
            <person name="Wilkins M.J."/>
            <person name="Karaoz U."/>
            <person name="Brodie E.L."/>
            <person name="Williams K.H."/>
            <person name="Hubbard S.S."/>
            <person name="Banfield J.F."/>
        </authorList>
    </citation>
    <scope>NUCLEOTIDE SEQUENCE [LARGE SCALE GENOMIC DNA]</scope>
</reference>
<evidence type="ECO:0000256" key="1">
    <source>
        <dbReference type="SAM" id="MobiDB-lite"/>
    </source>
</evidence>
<comment type="caution">
    <text evidence="3">The sequence shown here is derived from an EMBL/GenBank/DDBJ whole genome shotgun (WGS) entry which is preliminary data.</text>
</comment>
<sequence>MSDKDKKLKLDLDFLGENAPEKSEKKHEPKKEHHKPEHKRPEDDAPMSSTTKGVLGASVLAVVIIGIALASTSGGGSSAADTATNTLPPPSNTKTLDEILDTSKKTDSYIPIADRTKTANQTCKDTYGAQAYSTGESNADGSPVCDCSDGYTRNDSLTVCVAVPKVKTGLEVCRERNGYNATYDSASNSCGCASGYSLSATSNQCVNALTARDDSCASSYPGTSFLKYDTESGKNICDCKAGYDWNNDRTACYTVSAFTQSCVSSYGTGSISTVTGGKRYCDCGYGYAFNPGRTMCVTTASINAICERDVGRNSHYAGSSTDGKYDCTTPY</sequence>
<dbReference type="Gene3D" id="2.90.20.10">
    <property type="entry name" value="Plasmodium vivax P25 domain"/>
    <property type="match status" value="1"/>
</dbReference>
<dbReference type="EMBL" id="MHVJ01000005">
    <property type="protein sequence ID" value="OHA91832.1"/>
    <property type="molecule type" value="Genomic_DNA"/>
</dbReference>
<accession>A0A1G2T3X5</accession>
<evidence type="ECO:0000313" key="4">
    <source>
        <dbReference type="Proteomes" id="UP000178612"/>
    </source>
</evidence>
<feature type="compositionally biased region" description="Basic and acidic residues" evidence="1">
    <location>
        <begin position="19"/>
        <end position="43"/>
    </location>
</feature>
<dbReference type="SUPFAM" id="SSF57184">
    <property type="entry name" value="Growth factor receptor domain"/>
    <property type="match status" value="1"/>
</dbReference>
<gene>
    <name evidence="3" type="ORF">A2758_03345</name>
</gene>
<dbReference type="AlphaFoldDB" id="A0A1G2T3X5"/>
<feature type="region of interest" description="Disordered" evidence="1">
    <location>
        <begin position="1"/>
        <end position="51"/>
    </location>
</feature>
<keyword evidence="2" id="KW-0472">Membrane</keyword>
<feature type="compositionally biased region" description="Low complexity" evidence="1">
    <location>
        <begin position="72"/>
        <end position="86"/>
    </location>
</feature>
<evidence type="ECO:0000256" key="2">
    <source>
        <dbReference type="SAM" id="Phobius"/>
    </source>
</evidence>
<protein>
    <submittedName>
        <fullName evidence="3">Uncharacterized protein</fullName>
    </submittedName>
</protein>
<keyword evidence="2" id="KW-0812">Transmembrane</keyword>
<feature type="region of interest" description="Disordered" evidence="1">
    <location>
        <begin position="72"/>
        <end position="96"/>
    </location>
</feature>
<feature type="transmembrane region" description="Helical" evidence="2">
    <location>
        <begin position="53"/>
        <end position="71"/>
    </location>
</feature>
<keyword evidence="2" id="KW-1133">Transmembrane helix</keyword>
<dbReference type="Proteomes" id="UP000178612">
    <property type="component" value="Unassembled WGS sequence"/>
</dbReference>
<organism evidence="3 4">
    <name type="scientific">Candidatus Zambryskibacteria bacterium RIFCSPHIGHO2_01_FULL_49_18</name>
    <dbReference type="NCBI Taxonomy" id="1802740"/>
    <lineage>
        <taxon>Bacteria</taxon>
        <taxon>Candidatus Zambryskiibacteriota</taxon>
    </lineage>
</organism>
<proteinExistence type="predicted"/>
<name>A0A1G2T3X5_9BACT</name>
<evidence type="ECO:0000313" key="3">
    <source>
        <dbReference type="EMBL" id="OHA91832.1"/>
    </source>
</evidence>